<dbReference type="Pfam" id="PF06985">
    <property type="entry name" value="HET"/>
    <property type="match status" value="1"/>
</dbReference>
<dbReference type="PANTHER" id="PTHR33112:SF9">
    <property type="entry name" value="HETEROKARYON INCOMPATIBILITY DOMAIN-CONTAINING PROTEIN"/>
    <property type="match status" value="1"/>
</dbReference>
<dbReference type="AlphaFoldDB" id="A0AAD5RQ86"/>
<evidence type="ECO:0000313" key="3">
    <source>
        <dbReference type="Proteomes" id="UP001201980"/>
    </source>
</evidence>
<sequence>MVRCPTCGDFQTWFLDGVPLEALRESSSTCAYCKAAVKALSGLPEYSNFSELRLTPSSNGSLGIKCLSRDEDEEKSVHCVFYVPNAPLWAPLNRKDIAADSPERFRMARSWLNHCLDNHSHISTSGKMPRRLISVSGSSKPRLCADVASGPYAALSYCWGNANTCLTTSQTLSKHTRKLPLSSLPRTITDAIEITRNVGIPYLWVDALCIIQDDRQDWAEQSALMGDIYADATVVIAAHASKTAAGGCLSFSETRGYELNRIHIPDLGKDSILSIQEPTLEHSKNPTHFKSQKGSSGDNLASRAWTLQEIELAQRLLHFSGCEMAWECSQSRCCECFPKPHHPQRKWGASTSLRTMRANLEETRYQNWEKDESTLVRELLEEWRRLLSDYTLRCLTVGTDLLPALSGVAATVSRHFPAVFGPEDYLFGLWRRNLVQHLLWFSRSNSCNVMATSYGEKEGLRLLEGIRKLSEQHPARSQASASSSPRAQTPRLYAPTWSWVSRPSGQLEIEFENPLSWSNSSHLYLKIHDCILRASSRSSASQVLNTEARPASLNKFGPGEGKLTVRGPLLPLSSIMQADVARVISKQTYRPVELLHESLRLDQGVNLNGTVYFLVLVETQLVLEGKEALVETADGIPLGVGRESTSRLGATTEVTRKEAGIEEDVEFFSCPSGLILIPSSSHLLPDCFERIGVFNLQSSALPVSRKAPRERTITLV</sequence>
<dbReference type="InterPro" id="IPR010730">
    <property type="entry name" value="HET"/>
</dbReference>
<evidence type="ECO:0000313" key="2">
    <source>
        <dbReference type="EMBL" id="KAJ2900955.1"/>
    </source>
</evidence>
<dbReference type="EMBL" id="JAKWBI020000164">
    <property type="protein sequence ID" value="KAJ2900955.1"/>
    <property type="molecule type" value="Genomic_DNA"/>
</dbReference>
<name>A0AAD5RQ86_9PEZI</name>
<comment type="caution">
    <text evidence="2">The sequence shown here is derived from an EMBL/GenBank/DDBJ whole genome shotgun (WGS) entry which is preliminary data.</text>
</comment>
<proteinExistence type="predicted"/>
<accession>A0AAD5RQ86</accession>
<protein>
    <submittedName>
        <fullName evidence="2">HET-domain-containing protein</fullName>
    </submittedName>
</protein>
<dbReference type="Proteomes" id="UP001201980">
    <property type="component" value="Unassembled WGS sequence"/>
</dbReference>
<feature type="domain" description="Heterokaryon incompatibility" evidence="1">
    <location>
        <begin position="152"/>
        <end position="309"/>
    </location>
</feature>
<keyword evidence="3" id="KW-1185">Reference proteome</keyword>
<dbReference type="PANTHER" id="PTHR33112">
    <property type="entry name" value="DOMAIN PROTEIN, PUTATIVE-RELATED"/>
    <property type="match status" value="1"/>
</dbReference>
<evidence type="ECO:0000259" key="1">
    <source>
        <dbReference type="Pfam" id="PF06985"/>
    </source>
</evidence>
<reference evidence="2" key="1">
    <citation type="submission" date="2022-07" db="EMBL/GenBank/DDBJ databases">
        <title>Draft genome sequence of Zalerion maritima ATCC 34329, a (micro)plastics degrading marine fungus.</title>
        <authorList>
            <person name="Paco A."/>
            <person name="Goncalves M.F.M."/>
            <person name="Rocha-Santos T.A.P."/>
            <person name="Alves A."/>
        </authorList>
    </citation>
    <scope>NUCLEOTIDE SEQUENCE</scope>
    <source>
        <strain evidence="2">ATCC 34329</strain>
    </source>
</reference>
<organism evidence="2 3">
    <name type="scientific">Zalerion maritima</name>
    <dbReference type="NCBI Taxonomy" id="339359"/>
    <lineage>
        <taxon>Eukaryota</taxon>
        <taxon>Fungi</taxon>
        <taxon>Dikarya</taxon>
        <taxon>Ascomycota</taxon>
        <taxon>Pezizomycotina</taxon>
        <taxon>Sordariomycetes</taxon>
        <taxon>Lulworthiomycetidae</taxon>
        <taxon>Lulworthiales</taxon>
        <taxon>Lulworthiaceae</taxon>
        <taxon>Zalerion</taxon>
    </lineage>
</organism>
<gene>
    <name evidence="2" type="ORF">MKZ38_002190</name>
</gene>